<evidence type="ECO:0000313" key="11">
    <source>
        <dbReference type="Ensembl" id="ENSCCEP00000013590.1"/>
    </source>
</evidence>
<comment type="similarity">
    <text evidence="6">Belongs to the MAL family.</text>
</comment>
<dbReference type="GO" id="GO:0042552">
    <property type="term" value="P:myelination"/>
    <property type="evidence" value="ECO:0007669"/>
    <property type="project" value="TreeGrafter"/>
</dbReference>
<gene>
    <name evidence="11" type="primary">MAL</name>
</gene>
<evidence type="ECO:0000313" key="12">
    <source>
        <dbReference type="Proteomes" id="UP000694410"/>
    </source>
</evidence>
<keyword evidence="5" id="KW-0449">Lipoprotein</keyword>
<evidence type="ECO:0000256" key="7">
    <source>
        <dbReference type="ARBA" id="ARBA00039981"/>
    </source>
</evidence>
<evidence type="ECO:0000259" key="10">
    <source>
        <dbReference type="PROSITE" id="PS51225"/>
    </source>
</evidence>
<evidence type="ECO:0000256" key="4">
    <source>
        <dbReference type="ARBA" id="ARBA00023136"/>
    </source>
</evidence>
<accession>A0A8C0ZDW7</accession>
<feature type="transmembrane region" description="Helical" evidence="9">
    <location>
        <begin position="52"/>
        <end position="74"/>
    </location>
</feature>
<evidence type="ECO:0000256" key="2">
    <source>
        <dbReference type="ARBA" id="ARBA00022692"/>
    </source>
</evidence>
<dbReference type="AlphaFoldDB" id="A0A8C0ZDW7"/>
<keyword evidence="2 8" id="KW-0812">Transmembrane</keyword>
<keyword evidence="3 9" id="KW-1133">Transmembrane helix</keyword>
<feature type="domain" description="MARVEL" evidence="10">
    <location>
        <begin position="16"/>
        <end position="149"/>
    </location>
</feature>
<dbReference type="InterPro" id="IPR050578">
    <property type="entry name" value="MARVEL-CKLF_proteins"/>
</dbReference>
<evidence type="ECO:0000256" key="5">
    <source>
        <dbReference type="ARBA" id="ARBA00023288"/>
    </source>
</evidence>
<feature type="transmembrane region" description="Helical" evidence="9">
    <location>
        <begin position="94"/>
        <end position="115"/>
    </location>
</feature>
<evidence type="ECO:0000256" key="9">
    <source>
        <dbReference type="SAM" id="Phobius"/>
    </source>
</evidence>
<name>A0A8C0ZDW7_CYACU</name>
<dbReference type="InterPro" id="IPR013295">
    <property type="entry name" value="MAL"/>
</dbReference>
<dbReference type="Pfam" id="PF01284">
    <property type="entry name" value="MARVEL"/>
    <property type="match status" value="1"/>
</dbReference>
<dbReference type="Ensembl" id="ENSCCET00000021144.1">
    <property type="protein sequence ID" value="ENSCCEP00000013590.1"/>
    <property type="gene ID" value="ENSCCEG00000013052.1"/>
</dbReference>
<evidence type="ECO:0000256" key="8">
    <source>
        <dbReference type="PROSITE-ProRule" id="PRU00581"/>
    </source>
</evidence>
<keyword evidence="4 8" id="KW-0472">Membrane</keyword>
<dbReference type="Proteomes" id="UP000694410">
    <property type="component" value="Unplaced"/>
</dbReference>
<dbReference type="PANTHER" id="PTHR22776:SF12">
    <property type="entry name" value="MYELIN AND LYMPHOCYTE PROTEIN"/>
    <property type="match status" value="1"/>
</dbReference>
<comment type="subcellular location">
    <subcellularLocation>
        <location evidence="1">Membrane</location>
        <topology evidence="1">Multi-pass membrane protein</topology>
    </subcellularLocation>
</comment>
<dbReference type="InterPro" id="IPR008253">
    <property type="entry name" value="Marvel"/>
</dbReference>
<dbReference type="PRINTS" id="PR01884">
    <property type="entry name" value="MALPROTEIN"/>
</dbReference>
<feature type="transmembrane region" description="Helical" evidence="9">
    <location>
        <begin position="20"/>
        <end position="40"/>
    </location>
</feature>
<proteinExistence type="inferred from homology"/>
<evidence type="ECO:0000256" key="1">
    <source>
        <dbReference type="ARBA" id="ARBA00004141"/>
    </source>
</evidence>
<dbReference type="GO" id="GO:0019911">
    <property type="term" value="F:structural constituent of myelin sheath"/>
    <property type="evidence" value="ECO:0007669"/>
    <property type="project" value="TreeGrafter"/>
</dbReference>
<evidence type="ECO:0000256" key="3">
    <source>
        <dbReference type="ARBA" id="ARBA00022989"/>
    </source>
</evidence>
<evidence type="ECO:0000256" key="6">
    <source>
        <dbReference type="ARBA" id="ARBA00034721"/>
    </source>
</evidence>
<reference evidence="11" key="2">
    <citation type="submission" date="2025-09" db="UniProtKB">
        <authorList>
            <consortium name="Ensembl"/>
        </authorList>
    </citation>
    <scope>IDENTIFICATION</scope>
</reference>
<dbReference type="GO" id="GO:0016020">
    <property type="term" value="C:membrane"/>
    <property type="evidence" value="ECO:0007669"/>
    <property type="project" value="UniProtKB-SubCell"/>
</dbReference>
<reference evidence="11" key="1">
    <citation type="submission" date="2025-08" db="UniProtKB">
        <authorList>
            <consortium name="Ensembl"/>
        </authorList>
    </citation>
    <scope>IDENTIFICATION</scope>
</reference>
<keyword evidence="12" id="KW-1185">Reference proteome</keyword>
<protein>
    <recommendedName>
        <fullName evidence="7">Myelin and lymphocyte protein</fullName>
    </recommendedName>
</protein>
<dbReference type="PANTHER" id="PTHR22776">
    <property type="entry name" value="MARVEL-CONTAINING POTENTIAL LIPID RAFT-ASSOCIATED PROTEIN"/>
    <property type="match status" value="1"/>
</dbReference>
<dbReference type="PROSITE" id="PS51225">
    <property type="entry name" value="MARVEL"/>
    <property type="match status" value="1"/>
</dbReference>
<organism evidence="11 12">
    <name type="scientific">Cyanistes caeruleus</name>
    <name type="common">Eurasian blue tit</name>
    <name type="synonym">Parus caeruleus</name>
    <dbReference type="NCBI Taxonomy" id="156563"/>
    <lineage>
        <taxon>Eukaryota</taxon>
        <taxon>Metazoa</taxon>
        <taxon>Chordata</taxon>
        <taxon>Craniata</taxon>
        <taxon>Vertebrata</taxon>
        <taxon>Euteleostomi</taxon>
        <taxon>Archelosauria</taxon>
        <taxon>Archosauria</taxon>
        <taxon>Dinosauria</taxon>
        <taxon>Saurischia</taxon>
        <taxon>Theropoda</taxon>
        <taxon>Coelurosauria</taxon>
        <taxon>Aves</taxon>
        <taxon>Neognathae</taxon>
        <taxon>Neoaves</taxon>
        <taxon>Telluraves</taxon>
        <taxon>Australaves</taxon>
        <taxon>Passeriformes</taxon>
        <taxon>Paridae</taxon>
        <taxon>Cyanistes</taxon>
    </lineage>
</organism>
<sequence>MSSSTSTSALPSGLAVLTTFPDVLFIPEIIFGGLVWILVASSEVPSPMLQGWVMFVSVFCFVMSISLLCLYLCGAHGGGGCWVTLDVICQGTAALFYLSAAVLEAYATYALGMLLPGQKYRENIAAVVSAWQEGKEPWLWSGLKCKSLFAPTVWGGGRETSRCLTMHGRSVARHEACAPCWRKLTGWCVFPSTGICICGHPGLCDPQGVLAPEVEIILNNPRNNDCHLQAGFGFRFLMYSL</sequence>